<name>M7P0S6_9GAMM</name>
<keyword evidence="2 4" id="KW-0479">Metal-binding</keyword>
<dbReference type="GO" id="GO:0004536">
    <property type="term" value="F:DNA nuclease activity"/>
    <property type="evidence" value="ECO:0007669"/>
    <property type="project" value="InterPro"/>
</dbReference>
<keyword evidence="3" id="KW-0378">Hydrolase</keyword>
<dbReference type="FunFam" id="3.20.20.140:FF:000005">
    <property type="entry name" value="TatD family hydrolase"/>
    <property type="match status" value="1"/>
</dbReference>
<reference evidence="5 6" key="1">
    <citation type="journal article" date="2013" name="Genome Announc.">
        <title>Draft Genome Sequence of Methylophaga lonarensis MPLT, a Haloalkaliphilic (Non-Methane-Utilizing) Methylotroph.</title>
        <authorList>
            <person name="Shetty S.A."/>
            <person name="Marathe N.P."/>
            <person name="Munot H."/>
            <person name="Antony C.P."/>
            <person name="Dhotre D.P."/>
            <person name="Murrell J.C."/>
            <person name="Shouche Y.S."/>
        </authorList>
    </citation>
    <scope>NUCLEOTIDE SEQUENCE [LARGE SCALE GENOMIC DNA]</scope>
    <source>
        <strain evidence="5 6">MPL</strain>
    </source>
</reference>
<dbReference type="PANTHER" id="PTHR46124">
    <property type="entry name" value="D-AMINOACYL-TRNA DEACYLASE"/>
    <property type="match status" value="1"/>
</dbReference>
<feature type="binding site" evidence="4">
    <location>
        <position position="203"/>
    </location>
    <ligand>
        <name>a divalent metal cation</name>
        <dbReference type="ChEBI" id="CHEBI:60240"/>
        <label>1</label>
    </ligand>
</feature>
<protein>
    <submittedName>
        <fullName evidence="5">Deoxyribonuclease</fullName>
    </submittedName>
</protein>
<dbReference type="GO" id="GO:0016788">
    <property type="term" value="F:hydrolase activity, acting on ester bonds"/>
    <property type="evidence" value="ECO:0007669"/>
    <property type="project" value="InterPro"/>
</dbReference>
<feature type="binding site" evidence="4">
    <location>
        <position position="94"/>
    </location>
    <ligand>
        <name>a divalent metal cation</name>
        <dbReference type="ChEBI" id="CHEBI:60240"/>
        <label>1</label>
    </ligand>
</feature>
<dbReference type="STRING" id="1286106.MPL1_07189"/>
<dbReference type="OrthoDB" id="9810005at2"/>
<dbReference type="InterPro" id="IPR018228">
    <property type="entry name" value="DNase_TatD-rel_CS"/>
</dbReference>
<dbReference type="AlphaFoldDB" id="M7P0S6"/>
<dbReference type="eggNOG" id="COG0084">
    <property type="taxonomic scope" value="Bacteria"/>
</dbReference>
<dbReference type="InterPro" id="IPR032466">
    <property type="entry name" value="Metal_Hydrolase"/>
</dbReference>
<dbReference type="GO" id="GO:0046872">
    <property type="term" value="F:metal ion binding"/>
    <property type="evidence" value="ECO:0007669"/>
    <property type="project" value="UniProtKB-KW"/>
</dbReference>
<evidence type="ECO:0000256" key="4">
    <source>
        <dbReference type="PIRSR" id="PIRSR005902-1"/>
    </source>
</evidence>
<dbReference type="Proteomes" id="UP000012019">
    <property type="component" value="Unassembled WGS sequence"/>
</dbReference>
<dbReference type="InterPro" id="IPR001130">
    <property type="entry name" value="TatD-like"/>
</dbReference>
<dbReference type="CDD" id="cd01310">
    <property type="entry name" value="TatD_DNAse"/>
    <property type="match status" value="1"/>
</dbReference>
<dbReference type="PROSITE" id="PS01137">
    <property type="entry name" value="TATD_1"/>
    <property type="match status" value="1"/>
</dbReference>
<gene>
    <name evidence="5" type="ORF">MPL1_07189</name>
</gene>
<evidence type="ECO:0000256" key="2">
    <source>
        <dbReference type="ARBA" id="ARBA00022723"/>
    </source>
</evidence>
<comment type="caution">
    <text evidence="5">The sequence shown here is derived from an EMBL/GenBank/DDBJ whole genome shotgun (WGS) entry which is preliminary data.</text>
</comment>
<evidence type="ECO:0000256" key="1">
    <source>
        <dbReference type="ARBA" id="ARBA00009275"/>
    </source>
</evidence>
<dbReference type="Gene3D" id="3.20.20.140">
    <property type="entry name" value="Metal-dependent hydrolases"/>
    <property type="match status" value="1"/>
</dbReference>
<organism evidence="5 6">
    <name type="scientific">Methylophaga lonarensis MPL</name>
    <dbReference type="NCBI Taxonomy" id="1286106"/>
    <lineage>
        <taxon>Bacteria</taxon>
        <taxon>Pseudomonadati</taxon>
        <taxon>Pseudomonadota</taxon>
        <taxon>Gammaproteobacteria</taxon>
        <taxon>Thiotrichales</taxon>
        <taxon>Piscirickettsiaceae</taxon>
        <taxon>Methylophaga</taxon>
    </lineage>
</organism>
<keyword evidence="6" id="KW-1185">Reference proteome</keyword>
<accession>M7P0S6</accession>
<dbReference type="PROSITE" id="PS01090">
    <property type="entry name" value="TATD_2"/>
    <property type="match status" value="1"/>
</dbReference>
<dbReference type="PIRSF" id="PIRSF005902">
    <property type="entry name" value="DNase_TatD"/>
    <property type="match status" value="1"/>
</dbReference>
<evidence type="ECO:0000256" key="3">
    <source>
        <dbReference type="ARBA" id="ARBA00022801"/>
    </source>
</evidence>
<feature type="binding site" evidence="4">
    <location>
        <position position="10"/>
    </location>
    <ligand>
        <name>a divalent metal cation</name>
        <dbReference type="ChEBI" id="CHEBI:60240"/>
        <label>1</label>
    </ligand>
</feature>
<evidence type="ECO:0000313" key="5">
    <source>
        <dbReference type="EMBL" id="EMR13086.1"/>
    </source>
</evidence>
<dbReference type="PANTHER" id="PTHR46124:SF3">
    <property type="entry name" value="HYDROLASE"/>
    <property type="match status" value="1"/>
</dbReference>
<dbReference type="InterPro" id="IPR015991">
    <property type="entry name" value="TatD/YcfH-like"/>
</dbReference>
<dbReference type="PATRIC" id="fig|1286106.3.peg.1443"/>
<dbReference type="EMBL" id="APHR01000035">
    <property type="protein sequence ID" value="EMR13086.1"/>
    <property type="molecule type" value="Genomic_DNA"/>
</dbReference>
<sequence length="257" mass="28358">MLTLIDSHCHLDFKAFDNDRPAVLQHCESLGVAHIILPGVSVAQWPNMISLSQQFNQLSYALGCHPMFMTQHAADAVEQLDHYIGQYAPVAIGEIGLDFYLHNHDKSAQISLLEAQLALAVKHALPIILHVRKAHDEMLKLLRKYRPIGGSVHAFSGSLQQAQQYIELGFCLGIGGALTYPRANKLRSMFAHLPLSSIVLETDAPDMPLSGRQGLRNSPEYLPLIAQQLAELREIPVETVAKATTENSQRLFSLPAA</sequence>
<evidence type="ECO:0000313" key="6">
    <source>
        <dbReference type="Proteomes" id="UP000012019"/>
    </source>
</evidence>
<dbReference type="GO" id="GO:0005829">
    <property type="term" value="C:cytosol"/>
    <property type="evidence" value="ECO:0007669"/>
    <property type="project" value="TreeGrafter"/>
</dbReference>
<feature type="binding site" evidence="4">
    <location>
        <position position="153"/>
    </location>
    <ligand>
        <name>a divalent metal cation</name>
        <dbReference type="ChEBI" id="CHEBI:60240"/>
        <label>2</label>
    </ligand>
</feature>
<feature type="binding site" evidence="4">
    <location>
        <position position="130"/>
    </location>
    <ligand>
        <name>a divalent metal cation</name>
        <dbReference type="ChEBI" id="CHEBI:60240"/>
        <label>2</label>
    </ligand>
</feature>
<dbReference type="SUPFAM" id="SSF51556">
    <property type="entry name" value="Metallo-dependent hydrolases"/>
    <property type="match status" value="1"/>
</dbReference>
<comment type="similarity">
    <text evidence="1">Belongs to the metallo-dependent hydrolases superfamily. TatD-type hydrolase family.</text>
</comment>
<dbReference type="RefSeq" id="WP_009726427.1">
    <property type="nucleotide sequence ID" value="NZ_APHR01000035.1"/>
</dbReference>
<dbReference type="NCBIfam" id="TIGR00010">
    <property type="entry name" value="YchF/TatD family DNA exonuclease"/>
    <property type="match status" value="1"/>
</dbReference>
<proteinExistence type="inferred from homology"/>
<dbReference type="Pfam" id="PF01026">
    <property type="entry name" value="TatD_DNase"/>
    <property type="match status" value="1"/>
</dbReference>
<feature type="binding site" evidence="4">
    <location>
        <position position="8"/>
    </location>
    <ligand>
        <name>a divalent metal cation</name>
        <dbReference type="ChEBI" id="CHEBI:60240"/>
        <label>1</label>
    </ligand>
</feature>